<keyword evidence="3" id="KW-0408">Iron</keyword>
<dbReference type="InterPro" id="IPR001030">
    <property type="entry name" value="Acoase/IPM_deHydtase_lsu_aba"/>
</dbReference>
<gene>
    <name evidence="7" type="ORF">CO2235_MP130110</name>
</gene>
<dbReference type="GO" id="GO:0051536">
    <property type="term" value="F:iron-sulfur cluster binding"/>
    <property type="evidence" value="ECO:0007669"/>
    <property type="project" value="UniProtKB-KW"/>
</dbReference>
<accession>A0A976BH58</accession>
<protein>
    <recommendedName>
        <fullName evidence="6">Aconitase/3-isopropylmalate dehydratase large subunit alpha/beta/alpha domain-containing protein</fullName>
    </recommendedName>
</protein>
<dbReference type="Proteomes" id="UP000256862">
    <property type="component" value="Plasmid CO2235_mp"/>
</dbReference>
<dbReference type="SUPFAM" id="SSF53732">
    <property type="entry name" value="Aconitase iron-sulfur domain"/>
    <property type="match status" value="1"/>
</dbReference>
<evidence type="ECO:0000256" key="2">
    <source>
        <dbReference type="ARBA" id="ARBA00022723"/>
    </source>
</evidence>
<dbReference type="PANTHER" id="PTHR43822">
    <property type="entry name" value="HOMOACONITASE, MITOCHONDRIAL-RELATED"/>
    <property type="match status" value="1"/>
</dbReference>
<comment type="caution">
    <text evidence="7">The sequence shown here is derived from an EMBL/GenBank/DDBJ whole genome shotgun (WGS) entry which is preliminary data.</text>
</comment>
<geneLocation type="plasmid" evidence="8">
    <name>co2235_mp</name>
</geneLocation>
<dbReference type="Pfam" id="PF00330">
    <property type="entry name" value="Aconitase"/>
    <property type="match status" value="1"/>
</dbReference>
<keyword evidence="4" id="KW-0411">Iron-sulfur</keyword>
<comment type="subunit">
    <text evidence="1">Heterodimer of LeuC and LeuD.</text>
</comment>
<organism evidence="7 8">
    <name type="scientific">Cupriavidus oxalaticus</name>
    <dbReference type="NCBI Taxonomy" id="96344"/>
    <lineage>
        <taxon>Bacteria</taxon>
        <taxon>Pseudomonadati</taxon>
        <taxon>Pseudomonadota</taxon>
        <taxon>Betaproteobacteria</taxon>
        <taxon>Burkholderiales</taxon>
        <taxon>Burkholderiaceae</taxon>
        <taxon>Cupriavidus</taxon>
    </lineage>
</organism>
<dbReference type="PANTHER" id="PTHR43822:SF2">
    <property type="entry name" value="HOMOACONITASE, MITOCHONDRIAL"/>
    <property type="match status" value="1"/>
</dbReference>
<dbReference type="GO" id="GO:0043436">
    <property type="term" value="P:oxoacid metabolic process"/>
    <property type="evidence" value="ECO:0007669"/>
    <property type="project" value="UniProtKB-ARBA"/>
</dbReference>
<evidence type="ECO:0000256" key="1">
    <source>
        <dbReference type="ARBA" id="ARBA00011271"/>
    </source>
</evidence>
<dbReference type="EMBL" id="OGUS01000136">
    <property type="protein sequence ID" value="SPC19375.1"/>
    <property type="molecule type" value="Genomic_DNA"/>
</dbReference>
<feature type="domain" description="Aconitase/3-isopropylmalate dehydratase large subunit alpha/beta/alpha" evidence="6">
    <location>
        <begin position="3"/>
        <end position="98"/>
    </location>
</feature>
<evidence type="ECO:0000313" key="7">
    <source>
        <dbReference type="EMBL" id="SPC19375.1"/>
    </source>
</evidence>
<dbReference type="AlphaFoldDB" id="A0A976BH58"/>
<dbReference type="GO" id="GO:0016829">
    <property type="term" value="F:lyase activity"/>
    <property type="evidence" value="ECO:0007669"/>
    <property type="project" value="UniProtKB-KW"/>
</dbReference>
<dbReference type="GO" id="GO:0046872">
    <property type="term" value="F:metal ion binding"/>
    <property type="evidence" value="ECO:0007669"/>
    <property type="project" value="UniProtKB-KW"/>
</dbReference>
<dbReference type="InterPro" id="IPR015931">
    <property type="entry name" value="Acnase/IPM_dHydase_lsu_aba_1/3"/>
</dbReference>
<keyword evidence="2" id="KW-0479">Metal-binding</keyword>
<dbReference type="InterPro" id="IPR036008">
    <property type="entry name" value="Aconitase_4Fe-4S_dom"/>
</dbReference>
<evidence type="ECO:0000256" key="5">
    <source>
        <dbReference type="ARBA" id="ARBA00023239"/>
    </source>
</evidence>
<keyword evidence="5" id="KW-0456">Lyase</keyword>
<reference evidence="7 8" key="1">
    <citation type="submission" date="2018-01" db="EMBL/GenBank/DDBJ databases">
        <authorList>
            <person name="Clerissi C."/>
        </authorList>
    </citation>
    <scope>NUCLEOTIDE SEQUENCE [LARGE SCALE GENOMIC DNA]</scope>
    <source>
        <strain evidence="7">Cupriavidus oxalaticus LMG 2235</strain>
        <plasmid evidence="8">co2235_mp</plasmid>
    </source>
</reference>
<evidence type="ECO:0000256" key="3">
    <source>
        <dbReference type="ARBA" id="ARBA00023004"/>
    </source>
</evidence>
<proteinExistence type="predicted"/>
<evidence type="ECO:0000259" key="6">
    <source>
        <dbReference type="Pfam" id="PF00330"/>
    </source>
</evidence>
<dbReference type="Gene3D" id="3.30.499.10">
    <property type="entry name" value="Aconitase, domain 3"/>
    <property type="match status" value="1"/>
</dbReference>
<dbReference type="InterPro" id="IPR050067">
    <property type="entry name" value="IPM_dehydratase_rel_enz"/>
</dbReference>
<name>A0A976BH58_9BURK</name>
<evidence type="ECO:0000313" key="8">
    <source>
        <dbReference type="Proteomes" id="UP000256862"/>
    </source>
</evidence>
<sequence>MAQRGLRLPSHVTLYLQFGTTDVRDYCIRQGYMETFHAAGARILQPSCGACANCGPGSSERAGQVTVSSINRNFPGRSGPGQVWLASPPTVAASAMAGELLSFHDLQRRHG</sequence>
<evidence type="ECO:0000256" key="4">
    <source>
        <dbReference type="ARBA" id="ARBA00023014"/>
    </source>
</evidence>